<dbReference type="EMBL" id="CBAT010000132">
    <property type="protein sequence ID" value="CCZ87229.1"/>
    <property type="molecule type" value="Genomic_DNA"/>
</dbReference>
<reference evidence="1" key="1">
    <citation type="submission" date="2012-11" db="EMBL/GenBank/DDBJ databases">
        <title>Dependencies among metagenomic species, viruses, plasmids and units of genetic variation.</title>
        <authorList>
            <person name="Nielsen H.B."/>
            <person name="Almeida M."/>
            <person name="Juncker A.S."/>
            <person name="Rasmussen S."/>
            <person name="Li J."/>
            <person name="Sunagawa S."/>
            <person name="Plichta D."/>
            <person name="Gautier L."/>
            <person name="Le Chatelier E."/>
            <person name="Peletier E."/>
            <person name="Bonde I."/>
            <person name="Nielsen T."/>
            <person name="Manichanh C."/>
            <person name="Arumugam M."/>
            <person name="Batto J."/>
            <person name="Santos M.B.Q.D."/>
            <person name="Blom N."/>
            <person name="Borruel N."/>
            <person name="Burgdorf K.S."/>
            <person name="Boumezbeur F."/>
            <person name="Casellas F."/>
            <person name="Dore J."/>
            <person name="Guarner F."/>
            <person name="Hansen T."/>
            <person name="Hildebrand F."/>
            <person name="Kaas R.S."/>
            <person name="Kennedy S."/>
            <person name="Kristiansen K."/>
            <person name="Kultima J.R."/>
            <person name="Leonard P."/>
            <person name="Levenez F."/>
            <person name="Lund O."/>
            <person name="Moumen B."/>
            <person name="Le Paslier D."/>
            <person name="Pons N."/>
            <person name="Pedersen O."/>
            <person name="Prifti E."/>
            <person name="Qin J."/>
            <person name="Raes J."/>
            <person name="Tap J."/>
            <person name="Tims S."/>
            <person name="Ussery D.W."/>
            <person name="Yamada T."/>
            <person name="MetaHit consortium"/>
            <person name="Renault P."/>
            <person name="Sicheritz-Ponten T."/>
            <person name="Bork P."/>
            <person name="Wang J."/>
            <person name="Brunak S."/>
            <person name="Ehrlich S.D."/>
        </authorList>
    </citation>
    <scope>NUCLEOTIDE SEQUENCE [LARGE SCALE GENOMIC DNA]</scope>
</reference>
<evidence type="ECO:0000313" key="1">
    <source>
        <dbReference type="EMBL" id="CCZ87229.1"/>
    </source>
</evidence>
<name>R5VH85_9BACT</name>
<proteinExistence type="predicted"/>
<organism evidence="1 2">
    <name type="scientific">Phocaeicola plebeius CAG:211</name>
    <dbReference type="NCBI Taxonomy" id="1263052"/>
    <lineage>
        <taxon>Bacteria</taxon>
        <taxon>Pseudomonadati</taxon>
        <taxon>Bacteroidota</taxon>
        <taxon>Bacteroidia</taxon>
        <taxon>Bacteroidales</taxon>
        <taxon>Bacteroidaceae</taxon>
        <taxon>Phocaeicola</taxon>
    </lineage>
</organism>
<sequence length="155" mass="18112">MSLGIVCHLHLLPKFSTGKQQPSYSIVIDHLSQNILAVLVCHRLESINEQLTHFLFQRHLLHLPVYPFPAGFRVVYPAQERRLLCKETSRDQTSTQYTPQNPFFHSTLSVLIFLHLDNHTPDKCRTFSHLLHRHLYSVKILIKLRTFKEGMRMSA</sequence>
<accession>R5VH85</accession>
<comment type="caution">
    <text evidence="1">The sequence shown here is derived from an EMBL/GenBank/DDBJ whole genome shotgun (WGS) entry which is preliminary data.</text>
</comment>
<dbReference type="AlphaFoldDB" id="R5VH85"/>
<dbReference type="Proteomes" id="UP000018372">
    <property type="component" value="Unassembled WGS sequence"/>
</dbReference>
<evidence type="ECO:0000313" key="2">
    <source>
        <dbReference type="Proteomes" id="UP000018372"/>
    </source>
</evidence>
<gene>
    <name evidence="1" type="ORF">BN536_02007</name>
</gene>
<protein>
    <submittedName>
        <fullName evidence="1">Uncharacterized protein</fullName>
    </submittedName>
</protein>